<gene>
    <name evidence="2" type="ORF">GCM10009422_21120</name>
</gene>
<name>A0ABN1GZH2_9CAUL</name>
<dbReference type="NCBIfam" id="NF006040">
    <property type="entry name" value="PRK08183.1"/>
    <property type="match status" value="1"/>
</dbReference>
<dbReference type="EMBL" id="BAAAGA010000005">
    <property type="protein sequence ID" value="GAA0624557.1"/>
    <property type="molecule type" value="Genomic_DNA"/>
</dbReference>
<dbReference type="Proteomes" id="UP001501352">
    <property type="component" value="Unassembled WGS sequence"/>
</dbReference>
<protein>
    <submittedName>
        <fullName evidence="2">NADH:ubiquinone oxidoreductase subunit NDUFA12</fullName>
    </submittedName>
</protein>
<evidence type="ECO:0000313" key="2">
    <source>
        <dbReference type="EMBL" id="GAA0624557.1"/>
    </source>
</evidence>
<dbReference type="InterPro" id="IPR007763">
    <property type="entry name" value="NDUFA12"/>
</dbReference>
<organism evidence="2 3">
    <name type="scientific">Brevundimonas kwangchunensis</name>
    <dbReference type="NCBI Taxonomy" id="322163"/>
    <lineage>
        <taxon>Bacteria</taxon>
        <taxon>Pseudomonadati</taxon>
        <taxon>Pseudomonadota</taxon>
        <taxon>Alphaproteobacteria</taxon>
        <taxon>Caulobacterales</taxon>
        <taxon>Caulobacteraceae</taxon>
        <taxon>Brevundimonas</taxon>
    </lineage>
</organism>
<reference evidence="2 3" key="1">
    <citation type="journal article" date="2019" name="Int. J. Syst. Evol. Microbiol.">
        <title>The Global Catalogue of Microorganisms (GCM) 10K type strain sequencing project: providing services to taxonomists for standard genome sequencing and annotation.</title>
        <authorList>
            <consortium name="The Broad Institute Genomics Platform"/>
            <consortium name="The Broad Institute Genome Sequencing Center for Infectious Disease"/>
            <person name="Wu L."/>
            <person name="Ma J."/>
        </authorList>
    </citation>
    <scope>NUCLEOTIDE SEQUENCE [LARGE SCALE GENOMIC DNA]</scope>
    <source>
        <strain evidence="2 3">JCM 12928</strain>
    </source>
</reference>
<sequence length="165" mass="18717">MRELRDSLDAGACGFYDRAAVVRPSGRRETSGIPDVLGKIFGWWDGATIGTLFTIAKRGTHVGTDEFGNKYYQSRDKVSYDGRQRRWVVYNGYAEASKVPPDWHGWLHYIYDETPTEHPLPRRKWELDHLPNLSGTPMAWRPKGSMAATGQRPAATGDYQAWSPE</sequence>
<comment type="caution">
    <text evidence="2">The sequence shown here is derived from an EMBL/GenBank/DDBJ whole genome shotgun (WGS) entry which is preliminary data.</text>
</comment>
<feature type="region of interest" description="Disordered" evidence="1">
    <location>
        <begin position="142"/>
        <end position="165"/>
    </location>
</feature>
<dbReference type="PANTHER" id="PTHR12910:SF2">
    <property type="entry name" value="NADH DEHYDROGENASE [UBIQUINONE] 1 ALPHA SUBCOMPLEX SUBUNIT 12"/>
    <property type="match status" value="1"/>
</dbReference>
<proteinExistence type="predicted"/>
<dbReference type="PANTHER" id="PTHR12910">
    <property type="entry name" value="NADH-UBIQUINONE OXIDOREDUCTASE SUBUNIT B17.2"/>
    <property type="match status" value="1"/>
</dbReference>
<evidence type="ECO:0000256" key="1">
    <source>
        <dbReference type="SAM" id="MobiDB-lite"/>
    </source>
</evidence>
<keyword evidence="3" id="KW-1185">Reference proteome</keyword>
<evidence type="ECO:0000313" key="3">
    <source>
        <dbReference type="Proteomes" id="UP001501352"/>
    </source>
</evidence>
<accession>A0ABN1GZH2</accession>
<dbReference type="Pfam" id="PF05071">
    <property type="entry name" value="NDUFA12"/>
    <property type="match status" value="1"/>
</dbReference>